<protein>
    <recommendedName>
        <fullName evidence="3">phospholipase D</fullName>
        <ecNumber evidence="3">3.1.4.4</ecNumber>
    </recommendedName>
</protein>
<reference evidence="10" key="1">
    <citation type="journal article" date="2019" name="Int. J. Syst. Evol. Microbiol.">
        <title>The Global Catalogue of Microorganisms (GCM) 10K type strain sequencing project: providing services to taxonomists for standard genome sequencing and annotation.</title>
        <authorList>
            <consortium name="The Broad Institute Genomics Platform"/>
            <consortium name="The Broad Institute Genome Sequencing Center for Infectious Disease"/>
            <person name="Wu L."/>
            <person name="Ma J."/>
        </authorList>
    </citation>
    <scope>NUCLEOTIDE SEQUENCE [LARGE SCALE GENOMIC DNA]</scope>
    <source>
        <strain evidence="10">CGMCC 1.15399</strain>
    </source>
</reference>
<evidence type="ECO:0000313" key="10">
    <source>
        <dbReference type="Proteomes" id="UP001597097"/>
    </source>
</evidence>
<gene>
    <name evidence="9" type="ORF">ACFSJ0_26505</name>
</gene>
<keyword evidence="5" id="KW-0442">Lipid degradation</keyword>
<comment type="similarity">
    <text evidence="2">Belongs to the phospholipase D family.</text>
</comment>
<evidence type="ECO:0000259" key="8">
    <source>
        <dbReference type="Pfam" id="PF13091"/>
    </source>
</evidence>
<evidence type="ECO:0000256" key="2">
    <source>
        <dbReference type="ARBA" id="ARBA00008664"/>
    </source>
</evidence>
<keyword evidence="4" id="KW-0378">Hydrolase</keyword>
<dbReference type="InterPro" id="IPR025202">
    <property type="entry name" value="PLD-like_dom"/>
</dbReference>
<feature type="signal peptide" evidence="7">
    <location>
        <begin position="1"/>
        <end position="27"/>
    </location>
</feature>
<dbReference type="Proteomes" id="UP001597097">
    <property type="component" value="Unassembled WGS sequence"/>
</dbReference>
<sequence>MSNRFLSALVGVAVLAATLAGGGPAAAGVAVAAGSPTATTPAVGGPAVGGPASASAATCADAPDAPVTKGAVFNDPVGGDAAAIVRRLCGLIHQTPAGARIQVAHFVMSGQAGTDFAGELIKAHQRGVEVRVILDGDARGATVASQLSAALGTDISAGSWLHVCTGPPSGGTAACIGSKGQHNKFYLFSRTGGASDVVVQSSANLTDLNSSTYWNNAVVLPGDKQLYRAYDSYFQDLAAERKNPDYYRITTTRSGRVWFFPRAGTDVTTDTVAENLGKVRCTPGTKIRVGMSEWDTYRIAIPQKLRALAAQGCSVKIVYGIMDDEVKQLLLAEPRIELRTLGTGDALPGRIHSKYLLVEGSFADDAHAHVVLTGSHNYIETSLRRNDETLLRLTDPDMYRQYVANFERLRTVAPLASTT</sequence>
<comment type="catalytic activity">
    <reaction evidence="1">
        <text>a 1,2-diacyl-sn-glycero-3-phosphocholine + H2O = a 1,2-diacyl-sn-glycero-3-phosphate + choline + H(+)</text>
        <dbReference type="Rhea" id="RHEA:14445"/>
        <dbReference type="ChEBI" id="CHEBI:15354"/>
        <dbReference type="ChEBI" id="CHEBI:15377"/>
        <dbReference type="ChEBI" id="CHEBI:15378"/>
        <dbReference type="ChEBI" id="CHEBI:57643"/>
        <dbReference type="ChEBI" id="CHEBI:58608"/>
        <dbReference type="EC" id="3.1.4.4"/>
    </reaction>
</comment>
<keyword evidence="7" id="KW-0732">Signal</keyword>
<dbReference type="EMBL" id="JBHUCM010000019">
    <property type="protein sequence ID" value="MFD1540634.1"/>
    <property type="molecule type" value="Genomic_DNA"/>
</dbReference>
<evidence type="ECO:0000256" key="6">
    <source>
        <dbReference type="ARBA" id="ARBA00023098"/>
    </source>
</evidence>
<organism evidence="9 10">
    <name type="scientific">Nonomuraea guangzhouensis</name>
    <dbReference type="NCBI Taxonomy" id="1291555"/>
    <lineage>
        <taxon>Bacteria</taxon>
        <taxon>Bacillati</taxon>
        <taxon>Actinomycetota</taxon>
        <taxon>Actinomycetes</taxon>
        <taxon>Streptosporangiales</taxon>
        <taxon>Streptosporangiaceae</taxon>
        <taxon>Nonomuraea</taxon>
    </lineage>
</organism>
<evidence type="ECO:0000256" key="3">
    <source>
        <dbReference type="ARBA" id="ARBA00012027"/>
    </source>
</evidence>
<keyword evidence="10" id="KW-1185">Reference proteome</keyword>
<dbReference type="PANTHER" id="PTHR43856">
    <property type="entry name" value="CARDIOLIPIN HYDROLASE"/>
    <property type="match status" value="1"/>
</dbReference>
<keyword evidence="6" id="KW-0443">Lipid metabolism</keyword>
<dbReference type="Pfam" id="PF13091">
    <property type="entry name" value="PLDc_2"/>
    <property type="match status" value="2"/>
</dbReference>
<evidence type="ECO:0000256" key="5">
    <source>
        <dbReference type="ARBA" id="ARBA00022963"/>
    </source>
</evidence>
<evidence type="ECO:0000313" key="9">
    <source>
        <dbReference type="EMBL" id="MFD1540634.1"/>
    </source>
</evidence>
<evidence type="ECO:0000256" key="1">
    <source>
        <dbReference type="ARBA" id="ARBA00000798"/>
    </source>
</evidence>
<evidence type="ECO:0000256" key="4">
    <source>
        <dbReference type="ARBA" id="ARBA00022801"/>
    </source>
</evidence>
<name>A0ABW4GDT8_9ACTN</name>
<feature type="domain" description="Phospholipase D-like" evidence="8">
    <location>
        <begin position="97"/>
        <end position="236"/>
    </location>
</feature>
<proteinExistence type="inferred from homology"/>
<dbReference type="InterPro" id="IPR051406">
    <property type="entry name" value="PLD_domain"/>
</dbReference>
<dbReference type="EC" id="3.1.4.4" evidence="3"/>
<dbReference type="RefSeq" id="WP_219527068.1">
    <property type="nucleotide sequence ID" value="NZ_JAHKRM010000001.1"/>
</dbReference>
<feature type="domain" description="Phospholipase D-like" evidence="8">
    <location>
        <begin position="287"/>
        <end position="409"/>
    </location>
</feature>
<dbReference type="PANTHER" id="PTHR43856:SF1">
    <property type="entry name" value="MITOCHONDRIAL CARDIOLIPIN HYDROLASE"/>
    <property type="match status" value="1"/>
</dbReference>
<evidence type="ECO:0000256" key="7">
    <source>
        <dbReference type="SAM" id="SignalP"/>
    </source>
</evidence>
<comment type="caution">
    <text evidence="9">The sequence shown here is derived from an EMBL/GenBank/DDBJ whole genome shotgun (WGS) entry which is preliminary data.</text>
</comment>
<feature type="chain" id="PRO_5046873060" description="phospholipase D" evidence="7">
    <location>
        <begin position="28"/>
        <end position="419"/>
    </location>
</feature>
<accession>A0ABW4GDT8</accession>